<gene>
    <name evidence="1" type="ORF">TGAM01_v201085</name>
</gene>
<dbReference type="EMBL" id="JPDN02000003">
    <property type="protein sequence ID" value="PON29719.1"/>
    <property type="molecule type" value="Genomic_DNA"/>
</dbReference>
<reference evidence="1 2" key="1">
    <citation type="journal article" date="2016" name="Genome Announc.">
        <title>Draft Whole-Genome Sequence of Trichoderma gamsii T6085, a Promising Biocontrol Agent of Fusarium Head Blight on Wheat.</title>
        <authorList>
            <person name="Baroncelli R."/>
            <person name="Zapparata A."/>
            <person name="Piaggeschi G."/>
            <person name="Sarrocco S."/>
            <person name="Vannacci G."/>
        </authorList>
    </citation>
    <scope>NUCLEOTIDE SEQUENCE [LARGE SCALE GENOMIC DNA]</scope>
    <source>
        <strain evidence="1 2">T6085</strain>
    </source>
</reference>
<keyword evidence="2" id="KW-1185">Reference proteome</keyword>
<organism evidence="1 2">
    <name type="scientific">Trichoderma gamsii</name>
    <dbReference type="NCBI Taxonomy" id="398673"/>
    <lineage>
        <taxon>Eukaryota</taxon>
        <taxon>Fungi</taxon>
        <taxon>Dikarya</taxon>
        <taxon>Ascomycota</taxon>
        <taxon>Pezizomycotina</taxon>
        <taxon>Sordariomycetes</taxon>
        <taxon>Hypocreomycetidae</taxon>
        <taxon>Hypocreales</taxon>
        <taxon>Hypocreaceae</taxon>
        <taxon>Trichoderma</taxon>
    </lineage>
</organism>
<protein>
    <submittedName>
        <fullName evidence="1">Uncharacterized protein</fullName>
    </submittedName>
</protein>
<evidence type="ECO:0000313" key="2">
    <source>
        <dbReference type="Proteomes" id="UP000054821"/>
    </source>
</evidence>
<evidence type="ECO:0000313" key="1">
    <source>
        <dbReference type="EMBL" id="PON29719.1"/>
    </source>
</evidence>
<proteinExistence type="predicted"/>
<dbReference type="AlphaFoldDB" id="A0A2P4ZZI8"/>
<accession>A0A2P4ZZI8</accession>
<comment type="caution">
    <text evidence="1">The sequence shown here is derived from an EMBL/GenBank/DDBJ whole genome shotgun (WGS) entry which is preliminary data.</text>
</comment>
<dbReference type="GeneID" id="36347302"/>
<dbReference type="RefSeq" id="XP_024406503.1">
    <property type="nucleotide sequence ID" value="XM_024548687.1"/>
</dbReference>
<sequence>MLPSCSDSSCSGTQVCQPVGGSIAGLYMPIKVCLK</sequence>
<name>A0A2P4ZZI8_9HYPO</name>
<dbReference type="Proteomes" id="UP000054821">
    <property type="component" value="Unassembled WGS sequence"/>
</dbReference>